<accession>A0A6L2K5I1</accession>
<protein>
    <submittedName>
        <fullName evidence="1">Uncharacterized protein</fullName>
    </submittedName>
</protein>
<comment type="caution">
    <text evidence="1">The sequence shown here is derived from an EMBL/GenBank/DDBJ whole genome shotgun (WGS) entry which is preliminary data.</text>
</comment>
<dbReference type="AlphaFoldDB" id="A0A6L2K5I1"/>
<reference evidence="1" key="1">
    <citation type="journal article" date="2019" name="Sci. Rep.">
        <title>Draft genome of Tanacetum cinerariifolium, the natural source of mosquito coil.</title>
        <authorList>
            <person name="Yamashiro T."/>
            <person name="Shiraishi A."/>
            <person name="Satake H."/>
            <person name="Nakayama K."/>
        </authorList>
    </citation>
    <scope>NUCLEOTIDE SEQUENCE</scope>
</reference>
<proteinExistence type="predicted"/>
<sequence>MFELANINGYLDVYVGHNPQVILLDLYFKPLEVVCESDEEVTSKYTSQEKARKDSSTMSLEELISWEQEETQSPSYLRSPHVLKKTLASTSKGKVVLDDIEDVANGRGKVVLDDFADVGNGKITTLEFINDIGEIGSGCFGDIKSYLKKGKLEKVVAIVTFCKPNMIDDMNVTLKDPSGTMAGTIH</sequence>
<dbReference type="EMBL" id="BKCJ010001874">
    <property type="protein sequence ID" value="GEU44648.1"/>
    <property type="molecule type" value="Genomic_DNA"/>
</dbReference>
<gene>
    <name evidence="1" type="ORF">Tci_016626</name>
</gene>
<evidence type="ECO:0000313" key="1">
    <source>
        <dbReference type="EMBL" id="GEU44648.1"/>
    </source>
</evidence>
<organism evidence="1">
    <name type="scientific">Tanacetum cinerariifolium</name>
    <name type="common">Dalmatian daisy</name>
    <name type="synonym">Chrysanthemum cinerariifolium</name>
    <dbReference type="NCBI Taxonomy" id="118510"/>
    <lineage>
        <taxon>Eukaryota</taxon>
        <taxon>Viridiplantae</taxon>
        <taxon>Streptophyta</taxon>
        <taxon>Embryophyta</taxon>
        <taxon>Tracheophyta</taxon>
        <taxon>Spermatophyta</taxon>
        <taxon>Magnoliopsida</taxon>
        <taxon>eudicotyledons</taxon>
        <taxon>Gunneridae</taxon>
        <taxon>Pentapetalae</taxon>
        <taxon>asterids</taxon>
        <taxon>campanulids</taxon>
        <taxon>Asterales</taxon>
        <taxon>Asteraceae</taxon>
        <taxon>Asteroideae</taxon>
        <taxon>Anthemideae</taxon>
        <taxon>Anthemidinae</taxon>
        <taxon>Tanacetum</taxon>
    </lineage>
</organism>
<name>A0A6L2K5I1_TANCI</name>